<dbReference type="AlphaFoldDB" id="A0A5A7N0U2"/>
<dbReference type="Gene3D" id="1.10.287.130">
    <property type="match status" value="1"/>
</dbReference>
<gene>
    <name evidence="6" type="ORF">JCM17845_25140</name>
</gene>
<dbReference type="SMART" id="SM00388">
    <property type="entry name" value="HisKA"/>
    <property type="match status" value="1"/>
</dbReference>
<dbReference type="CDD" id="cd00082">
    <property type="entry name" value="HisKA"/>
    <property type="match status" value="1"/>
</dbReference>
<evidence type="ECO:0000256" key="2">
    <source>
        <dbReference type="ARBA" id="ARBA00012438"/>
    </source>
</evidence>
<evidence type="ECO:0000256" key="4">
    <source>
        <dbReference type="ARBA" id="ARBA00022777"/>
    </source>
</evidence>
<evidence type="ECO:0000256" key="3">
    <source>
        <dbReference type="ARBA" id="ARBA00022679"/>
    </source>
</evidence>
<name>A0A5A7N0U2_9PROT</name>
<organism evidence="6 7">
    <name type="scientific">Iodidimonas gelatinilytica</name>
    <dbReference type="NCBI Taxonomy" id="1236966"/>
    <lineage>
        <taxon>Bacteria</taxon>
        <taxon>Pseudomonadati</taxon>
        <taxon>Pseudomonadota</taxon>
        <taxon>Alphaproteobacteria</taxon>
        <taxon>Iodidimonadales</taxon>
        <taxon>Iodidimonadaceae</taxon>
        <taxon>Iodidimonas</taxon>
    </lineage>
</organism>
<comment type="catalytic activity">
    <reaction evidence="1">
        <text>ATP + protein L-histidine = ADP + protein N-phospho-L-histidine.</text>
        <dbReference type="EC" id="2.7.13.3"/>
    </reaction>
</comment>
<keyword evidence="7" id="KW-1185">Reference proteome</keyword>
<comment type="caution">
    <text evidence="6">The sequence shown here is derived from an EMBL/GenBank/DDBJ whole genome shotgun (WGS) entry which is preliminary data.</text>
</comment>
<dbReference type="EMBL" id="BKCM01000014">
    <property type="protein sequence ID" value="GER01891.1"/>
    <property type="molecule type" value="Genomic_DNA"/>
</dbReference>
<keyword evidence="4" id="KW-0418">Kinase</keyword>
<protein>
    <recommendedName>
        <fullName evidence="2">histidine kinase</fullName>
        <ecNumber evidence="2">2.7.13.3</ecNumber>
    </recommendedName>
</protein>
<dbReference type="EC" id="2.7.13.3" evidence="2"/>
<dbReference type="Pfam" id="PF00512">
    <property type="entry name" value="HisKA"/>
    <property type="match status" value="1"/>
</dbReference>
<evidence type="ECO:0000313" key="7">
    <source>
        <dbReference type="Proteomes" id="UP000325187"/>
    </source>
</evidence>
<dbReference type="PANTHER" id="PTHR43047">
    <property type="entry name" value="TWO-COMPONENT HISTIDINE PROTEIN KINASE"/>
    <property type="match status" value="1"/>
</dbReference>
<proteinExistence type="predicted"/>
<dbReference type="InterPro" id="IPR003661">
    <property type="entry name" value="HisK_dim/P_dom"/>
</dbReference>
<sequence length="92" mass="10364">MRDARDEAQAASRAKSDFLATISHEIRTPMNGVLGALDLLLEDRLDPNQERLAATARDASEALRVLLDDLLDYSALKRASWPYRPQVFPRRA</sequence>
<evidence type="ECO:0000259" key="5">
    <source>
        <dbReference type="SMART" id="SM00388"/>
    </source>
</evidence>
<keyword evidence="3" id="KW-0808">Transferase</keyword>
<dbReference type="Proteomes" id="UP000325187">
    <property type="component" value="Unassembled WGS sequence"/>
</dbReference>
<evidence type="ECO:0000313" key="6">
    <source>
        <dbReference type="EMBL" id="GER01891.1"/>
    </source>
</evidence>
<dbReference type="SUPFAM" id="SSF47384">
    <property type="entry name" value="Homodimeric domain of signal transducing histidine kinase"/>
    <property type="match status" value="1"/>
</dbReference>
<dbReference type="InterPro" id="IPR036097">
    <property type="entry name" value="HisK_dim/P_sf"/>
</dbReference>
<evidence type="ECO:0000256" key="1">
    <source>
        <dbReference type="ARBA" id="ARBA00000085"/>
    </source>
</evidence>
<accession>A0A5A7N0U2</accession>
<reference evidence="6 7" key="1">
    <citation type="submission" date="2019-09" db="EMBL/GenBank/DDBJ databases">
        <title>NBRP : Genome information of microbial organism related human and environment.</title>
        <authorList>
            <person name="Hattori M."/>
            <person name="Oshima K."/>
            <person name="Inaba H."/>
            <person name="Suda W."/>
            <person name="Sakamoto M."/>
            <person name="Iino T."/>
            <person name="Kitahara M."/>
            <person name="Oshida Y."/>
            <person name="Iida T."/>
            <person name="Kudo T."/>
            <person name="Itoh T."/>
            <person name="Ohkuma M."/>
        </authorList>
    </citation>
    <scope>NUCLEOTIDE SEQUENCE [LARGE SCALE GENOMIC DNA]</scope>
    <source>
        <strain evidence="6 7">Mie-1</strain>
    </source>
</reference>
<feature type="domain" description="Signal transduction histidine kinase dimerisation/phosphoacceptor" evidence="5">
    <location>
        <begin position="14"/>
        <end position="79"/>
    </location>
</feature>
<dbReference type="GO" id="GO:0000155">
    <property type="term" value="F:phosphorelay sensor kinase activity"/>
    <property type="evidence" value="ECO:0007669"/>
    <property type="project" value="InterPro"/>
</dbReference>